<protein>
    <submittedName>
        <fullName evidence="2">Uncharacterized protein</fullName>
    </submittedName>
</protein>
<feature type="non-terminal residue" evidence="2">
    <location>
        <position position="21"/>
    </location>
</feature>
<gene>
    <name evidence="2" type="ORF">LCGC14_1158060</name>
    <name evidence="1" type="ORF">LCGC14_2217350</name>
</gene>
<sequence>MSKIIKWGILGSGRIAHEFAE</sequence>
<evidence type="ECO:0000313" key="1">
    <source>
        <dbReference type="EMBL" id="KKL59240.1"/>
    </source>
</evidence>
<dbReference type="AlphaFoldDB" id="A0A0F9LTK6"/>
<name>A0A0F9LTK6_9ZZZZ</name>
<evidence type="ECO:0000313" key="2">
    <source>
        <dbReference type="EMBL" id="KKM98434.1"/>
    </source>
</evidence>
<proteinExistence type="predicted"/>
<accession>A0A0F9LTK6</accession>
<dbReference type="EMBL" id="LAZR01029554">
    <property type="protein sequence ID" value="KKL59240.1"/>
    <property type="molecule type" value="Genomic_DNA"/>
</dbReference>
<reference evidence="2" key="1">
    <citation type="journal article" date="2015" name="Nature">
        <title>Complex archaea that bridge the gap between prokaryotes and eukaryotes.</title>
        <authorList>
            <person name="Spang A."/>
            <person name="Saw J.H."/>
            <person name="Jorgensen S.L."/>
            <person name="Zaremba-Niedzwiedzka K."/>
            <person name="Martijn J."/>
            <person name="Lind A.E."/>
            <person name="van Eijk R."/>
            <person name="Schleper C."/>
            <person name="Guy L."/>
            <person name="Ettema T.J."/>
        </authorList>
    </citation>
    <scope>NUCLEOTIDE SEQUENCE</scope>
</reference>
<organism evidence="2">
    <name type="scientific">marine sediment metagenome</name>
    <dbReference type="NCBI Taxonomy" id="412755"/>
    <lineage>
        <taxon>unclassified sequences</taxon>
        <taxon>metagenomes</taxon>
        <taxon>ecological metagenomes</taxon>
    </lineage>
</organism>
<comment type="caution">
    <text evidence="2">The sequence shown here is derived from an EMBL/GenBank/DDBJ whole genome shotgun (WGS) entry which is preliminary data.</text>
</comment>
<dbReference type="EMBL" id="LAZR01005619">
    <property type="protein sequence ID" value="KKM98434.1"/>
    <property type="molecule type" value="Genomic_DNA"/>
</dbReference>